<organism evidence="1 2">
    <name type="scientific">Duganella vulcania</name>
    <dbReference type="NCBI Taxonomy" id="2692166"/>
    <lineage>
        <taxon>Bacteria</taxon>
        <taxon>Pseudomonadati</taxon>
        <taxon>Pseudomonadota</taxon>
        <taxon>Betaproteobacteria</taxon>
        <taxon>Burkholderiales</taxon>
        <taxon>Oxalobacteraceae</taxon>
        <taxon>Telluria group</taxon>
        <taxon>Duganella</taxon>
    </lineage>
</organism>
<accession>A0A845HDN2</accession>
<sequence length="143" mass="16848">MAASYENDFAEWTREQAFWLRSGDLALLDAQHLAEEVDHMAWNCRHELAMRCVGLQAHLARWQRQSGYRCGLWRKLIDLQRTRILRMLNRMPSLRNTLVEADFVQDVWIDALMRVVGEDQCYDLPDASPWTLEQALAPDFWPD</sequence>
<protein>
    <submittedName>
        <fullName evidence="1">DUF29 family protein</fullName>
    </submittedName>
</protein>
<dbReference type="Gene3D" id="1.20.1220.20">
    <property type="entry name" value="Uncharcterised protein PF01724"/>
    <property type="match status" value="1"/>
</dbReference>
<evidence type="ECO:0000313" key="2">
    <source>
        <dbReference type="Proteomes" id="UP000484875"/>
    </source>
</evidence>
<comment type="caution">
    <text evidence="1">The sequence shown here is derived from an EMBL/GenBank/DDBJ whole genome shotgun (WGS) entry which is preliminary data.</text>
</comment>
<dbReference type="AlphaFoldDB" id="A0A845HDN2"/>
<proteinExistence type="predicted"/>
<reference evidence="1 2" key="1">
    <citation type="submission" date="2019-12" db="EMBL/GenBank/DDBJ databases">
        <title>Novel species isolated from a subtropical stream in China.</title>
        <authorList>
            <person name="Lu H."/>
        </authorList>
    </citation>
    <scope>NUCLEOTIDE SEQUENCE [LARGE SCALE GENOMIC DNA]</scope>
    <source>
        <strain evidence="1 2">FT107W</strain>
    </source>
</reference>
<name>A0A845HDN2_9BURK</name>
<dbReference type="PANTHER" id="PTHR34235">
    <property type="entry name" value="SLR1203 PROTEIN-RELATED"/>
    <property type="match status" value="1"/>
</dbReference>
<dbReference type="Proteomes" id="UP000484875">
    <property type="component" value="Unassembled WGS sequence"/>
</dbReference>
<dbReference type="RefSeq" id="WP_161088334.1">
    <property type="nucleotide sequence ID" value="NZ_WWCV01000002.1"/>
</dbReference>
<dbReference type="EMBL" id="WWCV01000002">
    <property type="protein sequence ID" value="MYN15503.1"/>
    <property type="molecule type" value="Genomic_DNA"/>
</dbReference>
<dbReference type="PANTHER" id="PTHR34235:SF4">
    <property type="entry name" value="SLR0291 PROTEIN"/>
    <property type="match status" value="1"/>
</dbReference>
<dbReference type="Pfam" id="PF01724">
    <property type="entry name" value="DUF29"/>
    <property type="match status" value="1"/>
</dbReference>
<dbReference type="InterPro" id="IPR002636">
    <property type="entry name" value="DUF29"/>
</dbReference>
<evidence type="ECO:0000313" key="1">
    <source>
        <dbReference type="EMBL" id="MYN15503.1"/>
    </source>
</evidence>
<gene>
    <name evidence="1" type="ORF">GTP81_01920</name>
</gene>
<keyword evidence="2" id="KW-1185">Reference proteome</keyword>